<keyword evidence="2" id="KW-1185">Reference proteome</keyword>
<organism evidence="1 2">
    <name type="scientific">Hypsibius exemplaris</name>
    <name type="common">Freshwater tardigrade</name>
    <dbReference type="NCBI Taxonomy" id="2072580"/>
    <lineage>
        <taxon>Eukaryota</taxon>
        <taxon>Metazoa</taxon>
        <taxon>Ecdysozoa</taxon>
        <taxon>Tardigrada</taxon>
        <taxon>Eutardigrada</taxon>
        <taxon>Parachela</taxon>
        <taxon>Hypsibioidea</taxon>
        <taxon>Hypsibiidae</taxon>
        <taxon>Hypsibius</taxon>
    </lineage>
</organism>
<proteinExistence type="predicted"/>
<sequence>MFPKGFAVVEWGETSDTDAFKVIVAGTRAQDNCQGFHKLDSGPHGWAWVKRGVFVDDILRPIPSVICFGNSLNPHPLSNFLVFKKEQNTTNVKLSFLGTQSLNGHFRDFTDKVDWKYEFSNGASFIKAFYTDLGGCSNLTSIFAHSSYSLLGIDDTQNVWSSGQYCDDANKSGGVFLLTGGPSGVVDDNGRIAVVYTGIPDTITLWSSL</sequence>
<reference evidence="2" key="1">
    <citation type="submission" date="2017-01" db="EMBL/GenBank/DDBJ databases">
        <title>Comparative genomics of anhydrobiosis in the tardigrade Hypsibius dujardini.</title>
        <authorList>
            <person name="Yoshida Y."/>
            <person name="Koutsovoulos G."/>
            <person name="Laetsch D."/>
            <person name="Stevens L."/>
            <person name="Kumar S."/>
            <person name="Horikawa D."/>
            <person name="Ishino K."/>
            <person name="Komine S."/>
            <person name="Tomita M."/>
            <person name="Blaxter M."/>
            <person name="Arakawa K."/>
        </authorList>
    </citation>
    <scope>NUCLEOTIDE SEQUENCE [LARGE SCALE GENOMIC DNA]</scope>
    <source>
        <strain evidence="2">Z151</strain>
    </source>
</reference>
<dbReference type="EMBL" id="MTYJ01000046">
    <property type="protein sequence ID" value="OQV18780.1"/>
    <property type="molecule type" value="Genomic_DNA"/>
</dbReference>
<accession>A0A1W0WUC5</accession>
<gene>
    <name evidence="1" type="ORF">BV898_07216</name>
</gene>
<comment type="caution">
    <text evidence="1">The sequence shown here is derived from an EMBL/GenBank/DDBJ whole genome shotgun (WGS) entry which is preliminary data.</text>
</comment>
<dbReference type="AlphaFoldDB" id="A0A1W0WUC5"/>
<dbReference type="Proteomes" id="UP000192578">
    <property type="component" value="Unassembled WGS sequence"/>
</dbReference>
<evidence type="ECO:0000313" key="1">
    <source>
        <dbReference type="EMBL" id="OQV18780.1"/>
    </source>
</evidence>
<name>A0A1W0WUC5_HYPEX</name>
<protein>
    <submittedName>
        <fullName evidence="1">Uncharacterized protein</fullName>
    </submittedName>
</protein>
<evidence type="ECO:0000313" key="2">
    <source>
        <dbReference type="Proteomes" id="UP000192578"/>
    </source>
</evidence>